<name>A0A812LNA1_9DINO</name>
<keyword evidence="2" id="KW-1185">Reference proteome</keyword>
<accession>A0A812LNA1</accession>
<comment type="caution">
    <text evidence="1">The sequence shown here is derived from an EMBL/GenBank/DDBJ whole genome shotgun (WGS) entry which is preliminary data.</text>
</comment>
<dbReference type="EMBL" id="CAJNDS010001108">
    <property type="protein sequence ID" value="CAE7247127.1"/>
    <property type="molecule type" value="Genomic_DNA"/>
</dbReference>
<protein>
    <submittedName>
        <fullName evidence="1">Uncharacterized protein</fullName>
    </submittedName>
</protein>
<proteinExistence type="predicted"/>
<dbReference type="AlphaFoldDB" id="A0A812LNA1"/>
<evidence type="ECO:0000313" key="2">
    <source>
        <dbReference type="Proteomes" id="UP000604046"/>
    </source>
</evidence>
<organism evidence="1 2">
    <name type="scientific">Symbiodinium natans</name>
    <dbReference type="NCBI Taxonomy" id="878477"/>
    <lineage>
        <taxon>Eukaryota</taxon>
        <taxon>Sar</taxon>
        <taxon>Alveolata</taxon>
        <taxon>Dinophyceae</taxon>
        <taxon>Suessiales</taxon>
        <taxon>Symbiodiniaceae</taxon>
        <taxon>Symbiodinium</taxon>
    </lineage>
</organism>
<evidence type="ECO:0000313" key="1">
    <source>
        <dbReference type="EMBL" id="CAE7247127.1"/>
    </source>
</evidence>
<sequence>MRSTNEAMLETTRLRWPEIIRRHTFAELVNVASQLPAHVWKPALQEGISFRTKIPDSTIWYYETGQSQWWAWRRQRRRGSEVIVLRRVPDRQLVLSCNVHATADLLQVEMNTLSGKNLIHAVFNASESSEPVTTKDLVKLARTAAFQQGILTSTSQEIRLLVDARVIPDNATWWSQTIRAAPPKRRIRQKQDVSRTNFEQNIVSFLN</sequence>
<gene>
    <name evidence="1" type="ORF">SNAT2548_LOCUS11802</name>
</gene>
<dbReference type="Proteomes" id="UP000604046">
    <property type="component" value="Unassembled WGS sequence"/>
</dbReference>
<reference evidence="1" key="1">
    <citation type="submission" date="2021-02" db="EMBL/GenBank/DDBJ databases">
        <authorList>
            <person name="Dougan E. K."/>
            <person name="Rhodes N."/>
            <person name="Thang M."/>
            <person name="Chan C."/>
        </authorList>
    </citation>
    <scope>NUCLEOTIDE SEQUENCE</scope>
</reference>